<comment type="subcellular location">
    <subcellularLocation>
        <location evidence="1">Cell inner membrane</location>
        <topology evidence="1">Multi-pass membrane protein</topology>
    </subcellularLocation>
</comment>
<dbReference type="InterPro" id="IPR048279">
    <property type="entry name" value="MdtK-like"/>
</dbReference>
<feature type="transmembrane region" description="Helical" evidence="9">
    <location>
        <begin position="64"/>
        <end position="82"/>
    </location>
</feature>
<evidence type="ECO:0000256" key="4">
    <source>
        <dbReference type="ARBA" id="ARBA00022475"/>
    </source>
</evidence>
<evidence type="ECO:0000256" key="9">
    <source>
        <dbReference type="SAM" id="Phobius"/>
    </source>
</evidence>
<dbReference type="InterPro" id="IPR002528">
    <property type="entry name" value="MATE_fam"/>
</dbReference>
<name>A0A0B8PPT7_9VIBR</name>
<organism evidence="10 11">
    <name type="scientific">Vibrio ishigakensis</name>
    <dbReference type="NCBI Taxonomy" id="1481914"/>
    <lineage>
        <taxon>Bacteria</taxon>
        <taxon>Pseudomonadati</taxon>
        <taxon>Pseudomonadota</taxon>
        <taxon>Gammaproteobacteria</taxon>
        <taxon>Vibrionales</taxon>
        <taxon>Vibrionaceae</taxon>
        <taxon>Vibrio</taxon>
    </lineage>
</organism>
<sequence>MQDKHGLLTDPISDVLRKMTLPMVFGIVAILLMNLVDAFFISLLGTEPLAAVSFTFPVTFGLNSLTMGVGLGISTFVGRFLGQGDSKTAARFSSHGILLALLLVICVSALGIRFHEPLFLALGATPDLLPLIEQYMHIWFLAIPLLTIPMTGNAAIRASGDTKTPSQMMMFAALVNAILDPILIFGYLGAPKLGIQGAAIASAISWGAALVWSLSLLIKREKLLKLPSPKFLIQDWKQILHISLPAAVSNSLVPISNAILMKLVSAQGVFAVAAYGAAQRVESLLIIVLMALTSALTPFLAQNLGAKNIKRCFDALFLCMRFSILFQILIFIMMVPLSTSIAGLFSQEIQVQDLLWLYLMCVPISYGFQGVVMVLVSALNALHQPSKAFLWSCLRLFAFTLPCAWVGAEFYGEQGLFVGIGVGNILAGVAGYLYALQLRKQADSLI</sequence>
<keyword evidence="3" id="KW-0813">Transport</keyword>
<feature type="transmembrane region" description="Helical" evidence="9">
    <location>
        <begin position="284"/>
        <end position="301"/>
    </location>
</feature>
<comment type="caution">
    <text evidence="10">The sequence shown here is derived from an EMBL/GenBank/DDBJ whole genome shotgun (WGS) entry which is preliminary data.</text>
</comment>
<keyword evidence="7 9" id="KW-0472">Membrane</keyword>
<feature type="transmembrane region" description="Helical" evidence="9">
    <location>
        <begin position="355"/>
        <end position="376"/>
    </location>
</feature>
<dbReference type="GO" id="GO:0005886">
    <property type="term" value="C:plasma membrane"/>
    <property type="evidence" value="ECO:0007669"/>
    <property type="project" value="UniProtKB-SubCell"/>
</dbReference>
<feature type="transmembrane region" description="Helical" evidence="9">
    <location>
        <begin position="168"/>
        <end position="189"/>
    </location>
</feature>
<feature type="transmembrane region" description="Helical" evidence="9">
    <location>
        <begin position="21"/>
        <end position="44"/>
    </location>
</feature>
<evidence type="ECO:0000313" key="10">
    <source>
        <dbReference type="EMBL" id="GAM65133.1"/>
    </source>
</evidence>
<feature type="transmembrane region" description="Helical" evidence="9">
    <location>
        <begin position="313"/>
        <end position="335"/>
    </location>
</feature>
<evidence type="ECO:0000256" key="8">
    <source>
        <dbReference type="ARBA" id="ARBA00030855"/>
    </source>
</evidence>
<dbReference type="NCBIfam" id="TIGR00797">
    <property type="entry name" value="matE"/>
    <property type="match status" value="1"/>
</dbReference>
<dbReference type="EMBL" id="BBSA01000017">
    <property type="protein sequence ID" value="GAM65133.1"/>
    <property type="molecule type" value="Genomic_DNA"/>
</dbReference>
<dbReference type="InterPro" id="IPR052031">
    <property type="entry name" value="Membrane_Transporter-Flippase"/>
</dbReference>
<keyword evidence="5 9" id="KW-0812">Transmembrane</keyword>
<protein>
    <recommendedName>
        <fullName evidence="2">Multidrug resistance protein NorM</fullName>
    </recommendedName>
    <alternativeName>
        <fullName evidence="8">Na(+)/drug antiporter</fullName>
    </alternativeName>
</protein>
<evidence type="ECO:0000256" key="1">
    <source>
        <dbReference type="ARBA" id="ARBA00004429"/>
    </source>
</evidence>
<feature type="transmembrane region" description="Helical" evidence="9">
    <location>
        <begin position="388"/>
        <end position="408"/>
    </location>
</feature>
<evidence type="ECO:0000256" key="6">
    <source>
        <dbReference type="ARBA" id="ARBA00022989"/>
    </source>
</evidence>
<evidence type="ECO:0000256" key="2">
    <source>
        <dbReference type="ARBA" id="ARBA00013489"/>
    </source>
</evidence>
<keyword evidence="6 9" id="KW-1133">Transmembrane helix</keyword>
<keyword evidence="4" id="KW-1003">Cell membrane</keyword>
<evidence type="ECO:0000256" key="5">
    <source>
        <dbReference type="ARBA" id="ARBA00022692"/>
    </source>
</evidence>
<proteinExistence type="predicted"/>
<dbReference type="Proteomes" id="UP000031670">
    <property type="component" value="Unassembled WGS sequence"/>
</dbReference>
<dbReference type="GO" id="GO:0042910">
    <property type="term" value="F:xenobiotic transmembrane transporter activity"/>
    <property type="evidence" value="ECO:0007669"/>
    <property type="project" value="InterPro"/>
</dbReference>
<feature type="transmembrane region" description="Helical" evidence="9">
    <location>
        <begin position="414"/>
        <end position="436"/>
    </location>
</feature>
<accession>A0A0B8PPT7</accession>
<reference evidence="10 11" key="2">
    <citation type="submission" date="2015-01" db="EMBL/GenBank/DDBJ databases">
        <authorList>
            <consortium name="NBRP consortium"/>
            <person name="Sawabe T."/>
            <person name="Meirelles P."/>
            <person name="Feng G."/>
            <person name="Sayaka M."/>
            <person name="Hattori M."/>
            <person name="Ohkuma M."/>
        </authorList>
    </citation>
    <scope>NUCLEOTIDE SEQUENCE [LARGE SCALE GENOMIC DNA]</scope>
    <source>
        <strain evidence="10 11">JCM19232</strain>
    </source>
</reference>
<dbReference type="GO" id="GO:0015297">
    <property type="term" value="F:antiporter activity"/>
    <property type="evidence" value="ECO:0007669"/>
    <property type="project" value="InterPro"/>
</dbReference>
<dbReference type="PANTHER" id="PTHR43549">
    <property type="entry name" value="MULTIDRUG RESISTANCE PROTEIN YPNP-RELATED"/>
    <property type="match status" value="1"/>
</dbReference>
<evidence type="ECO:0000313" key="11">
    <source>
        <dbReference type="Proteomes" id="UP000031670"/>
    </source>
</evidence>
<evidence type="ECO:0000256" key="7">
    <source>
        <dbReference type="ARBA" id="ARBA00023136"/>
    </source>
</evidence>
<feature type="transmembrane region" description="Helical" evidence="9">
    <location>
        <begin position="195"/>
        <end position="218"/>
    </location>
</feature>
<dbReference type="PANTHER" id="PTHR43549:SF3">
    <property type="entry name" value="MULTIDRUG RESISTANCE PROTEIN YPNP-RELATED"/>
    <property type="match status" value="1"/>
</dbReference>
<dbReference type="Pfam" id="PF01554">
    <property type="entry name" value="MatE"/>
    <property type="match status" value="2"/>
</dbReference>
<reference evidence="10 11" key="1">
    <citation type="submission" date="2015-01" db="EMBL/GenBank/DDBJ databases">
        <title>Vibrio sp. C5 JCM 19232 whole genome shotgun sequence.</title>
        <authorList>
            <person name="Sawabe T."/>
            <person name="Meirelles P."/>
            <person name="Feng G."/>
            <person name="Sayaka M."/>
            <person name="Hattori M."/>
            <person name="Ohkuma M."/>
        </authorList>
    </citation>
    <scope>NUCLEOTIDE SEQUENCE [LARGE SCALE GENOMIC DNA]</scope>
    <source>
        <strain evidence="10 11">JCM19232</strain>
    </source>
</reference>
<evidence type="ECO:0000256" key="3">
    <source>
        <dbReference type="ARBA" id="ARBA00022448"/>
    </source>
</evidence>
<feature type="transmembrane region" description="Helical" evidence="9">
    <location>
        <begin position="135"/>
        <end position="156"/>
    </location>
</feature>
<feature type="transmembrane region" description="Helical" evidence="9">
    <location>
        <begin position="94"/>
        <end position="115"/>
    </location>
</feature>
<dbReference type="PIRSF" id="PIRSF006603">
    <property type="entry name" value="DinF"/>
    <property type="match status" value="1"/>
</dbReference>
<dbReference type="AlphaFoldDB" id="A0A0B8PPT7"/>
<gene>
    <name evidence="10" type="ORF">JCM19232_2008</name>
</gene>